<sequence length="95" mass="10032">MKKVGNVQMSGSTLPLQNTSLQNPDNIQFFSTSSGQNNVSSITATSSNTTNVQQQNISGPDPGNSSAMMIPQPLHISQANVASNQQPLSAPPRHQ</sequence>
<evidence type="ECO:0000313" key="3">
    <source>
        <dbReference type="Proteomes" id="UP000324800"/>
    </source>
</evidence>
<evidence type="ECO:0000313" key="2">
    <source>
        <dbReference type="EMBL" id="KAA6384244.1"/>
    </source>
</evidence>
<feature type="compositionally biased region" description="Polar residues" evidence="1">
    <location>
        <begin position="52"/>
        <end position="67"/>
    </location>
</feature>
<feature type="region of interest" description="Disordered" evidence="1">
    <location>
        <begin position="1"/>
        <end position="71"/>
    </location>
</feature>
<proteinExistence type="predicted"/>
<feature type="compositionally biased region" description="Low complexity" evidence="1">
    <location>
        <begin position="37"/>
        <end position="51"/>
    </location>
</feature>
<protein>
    <submittedName>
        <fullName evidence="2">Uncharacterized protein</fullName>
    </submittedName>
</protein>
<comment type="caution">
    <text evidence="2">The sequence shown here is derived from an EMBL/GenBank/DDBJ whole genome shotgun (WGS) entry which is preliminary data.</text>
</comment>
<dbReference type="EMBL" id="SNRW01005851">
    <property type="protein sequence ID" value="KAA6384244.1"/>
    <property type="molecule type" value="Genomic_DNA"/>
</dbReference>
<reference evidence="2 3" key="1">
    <citation type="submission" date="2019-03" db="EMBL/GenBank/DDBJ databases">
        <title>Single cell metagenomics reveals metabolic interactions within the superorganism composed of flagellate Streblomastix strix and complex community of Bacteroidetes bacteria on its surface.</title>
        <authorList>
            <person name="Treitli S.C."/>
            <person name="Kolisko M."/>
            <person name="Husnik F."/>
            <person name="Keeling P."/>
            <person name="Hampl V."/>
        </authorList>
    </citation>
    <scope>NUCLEOTIDE SEQUENCE [LARGE SCALE GENOMIC DNA]</scope>
    <source>
        <strain evidence="2">ST1C</strain>
    </source>
</reference>
<dbReference type="Proteomes" id="UP000324800">
    <property type="component" value="Unassembled WGS sequence"/>
</dbReference>
<organism evidence="2 3">
    <name type="scientific">Streblomastix strix</name>
    <dbReference type="NCBI Taxonomy" id="222440"/>
    <lineage>
        <taxon>Eukaryota</taxon>
        <taxon>Metamonada</taxon>
        <taxon>Preaxostyla</taxon>
        <taxon>Oxymonadida</taxon>
        <taxon>Streblomastigidae</taxon>
        <taxon>Streblomastix</taxon>
    </lineage>
</organism>
<accession>A0A5J4VNZ4</accession>
<gene>
    <name evidence="2" type="ORF">EZS28_020228</name>
</gene>
<feature type="compositionally biased region" description="Polar residues" evidence="1">
    <location>
        <begin position="7"/>
        <end position="36"/>
    </location>
</feature>
<name>A0A5J4VNZ4_9EUKA</name>
<dbReference type="AlphaFoldDB" id="A0A5J4VNZ4"/>
<evidence type="ECO:0000256" key="1">
    <source>
        <dbReference type="SAM" id="MobiDB-lite"/>
    </source>
</evidence>